<protein>
    <submittedName>
        <fullName evidence="1">Uncharacterized protein</fullName>
    </submittedName>
</protein>
<organism evidence="1">
    <name type="scientific">Siphoviridae sp. ct1TR2</name>
    <dbReference type="NCBI Taxonomy" id="2825309"/>
    <lineage>
        <taxon>Viruses</taxon>
        <taxon>Duplodnaviria</taxon>
        <taxon>Heunggongvirae</taxon>
        <taxon>Uroviricota</taxon>
        <taxon>Caudoviricetes</taxon>
    </lineage>
</organism>
<accession>A0A8S5NU92</accession>
<proteinExistence type="predicted"/>
<dbReference type="EMBL" id="BK015245">
    <property type="protein sequence ID" value="DAD97659.1"/>
    <property type="molecule type" value="Genomic_DNA"/>
</dbReference>
<evidence type="ECO:0000313" key="1">
    <source>
        <dbReference type="EMBL" id="DAD97659.1"/>
    </source>
</evidence>
<reference evidence="1" key="1">
    <citation type="journal article" date="2021" name="Proc. Natl. Acad. Sci. U.S.A.">
        <title>A Catalog of Tens of Thousands of Viruses from Human Metagenomes Reveals Hidden Associations with Chronic Diseases.</title>
        <authorList>
            <person name="Tisza M.J."/>
            <person name="Buck C.B."/>
        </authorList>
    </citation>
    <scope>NUCLEOTIDE SEQUENCE</scope>
    <source>
        <strain evidence="1">Ct1TR2</strain>
    </source>
</reference>
<sequence length="54" mass="6526">MDKKEYEEIEKNANILQHNASINCNADIQKAQNYYNGYQQGVEDLLKYIRQRRY</sequence>
<name>A0A8S5NU92_9CAUD</name>